<dbReference type="InterPro" id="IPR000873">
    <property type="entry name" value="AMP-dep_synth/lig_dom"/>
</dbReference>
<keyword evidence="3" id="KW-1185">Reference proteome</keyword>
<dbReference type="PANTHER" id="PTHR43767:SF1">
    <property type="entry name" value="NONRIBOSOMAL PEPTIDE SYNTHASE PES1 (EUROFUNG)-RELATED"/>
    <property type="match status" value="1"/>
</dbReference>
<gene>
    <name evidence="2" type="ORF">JFY56_01050</name>
</gene>
<dbReference type="InterPro" id="IPR050237">
    <property type="entry name" value="ATP-dep_AMP-bd_enzyme"/>
</dbReference>
<evidence type="ECO:0000313" key="3">
    <source>
        <dbReference type="Proteomes" id="UP000669060"/>
    </source>
</evidence>
<dbReference type="RefSeq" id="WP_208311635.1">
    <property type="nucleotide sequence ID" value="NZ_JAELYA010000001.1"/>
</dbReference>
<evidence type="ECO:0000259" key="1">
    <source>
        <dbReference type="Pfam" id="PF00501"/>
    </source>
</evidence>
<proteinExistence type="predicted"/>
<reference evidence="2 3" key="1">
    <citation type="submission" date="2020-12" db="EMBL/GenBank/DDBJ databases">
        <title>Pseudomonas schmalbachii sp. nov. isolated from millipede gut.</title>
        <authorList>
            <person name="Shelomi M."/>
        </authorList>
    </citation>
    <scope>NUCLEOTIDE SEQUENCE [LARGE SCALE GENOMIC DNA]</scope>
    <source>
        <strain evidence="2 3">Milli4</strain>
    </source>
</reference>
<feature type="domain" description="AMP-dependent synthetase/ligase" evidence="1">
    <location>
        <begin position="30"/>
        <end position="131"/>
    </location>
</feature>
<name>A0ABS3TJG9_9PSED</name>
<dbReference type="Gene3D" id="3.40.50.12780">
    <property type="entry name" value="N-terminal domain of ligase-like"/>
    <property type="match status" value="1"/>
</dbReference>
<dbReference type="Pfam" id="PF00501">
    <property type="entry name" value="AMP-binding"/>
    <property type="match status" value="1"/>
</dbReference>
<accession>A0ABS3TJG9</accession>
<dbReference type="SUPFAM" id="SSF56801">
    <property type="entry name" value="Acetyl-CoA synthetase-like"/>
    <property type="match status" value="1"/>
</dbReference>
<evidence type="ECO:0000313" key="2">
    <source>
        <dbReference type="EMBL" id="MBO3273807.1"/>
    </source>
</evidence>
<sequence>MPIPTRNCEHRPAGAANQAEWSGRHLFSHLEASATATPGGAAFRYRDQRISYSEAHRAVLSLAGYLQQHLSVERGDRVLLLMEDCPHFVIAWYAIQRCEAVVVAISPASSAEEIARYAEDSGSRVLITTREMLGKAGALLDSGSLAGCIVGAGNESPAVVGGGRNASRDDRFRTEIHEFSGALAAGIAPTPMRGGCEPSAIGYADGARVATGEVPQMIERLLDALGSE</sequence>
<dbReference type="PANTHER" id="PTHR43767">
    <property type="entry name" value="LONG-CHAIN-FATTY-ACID--COA LIGASE"/>
    <property type="match status" value="1"/>
</dbReference>
<comment type="caution">
    <text evidence="2">The sequence shown here is derived from an EMBL/GenBank/DDBJ whole genome shotgun (WGS) entry which is preliminary data.</text>
</comment>
<protein>
    <submittedName>
        <fullName evidence="2">AMP-binding protein</fullName>
    </submittedName>
</protein>
<dbReference type="EMBL" id="JAELYA010000001">
    <property type="protein sequence ID" value="MBO3273807.1"/>
    <property type="molecule type" value="Genomic_DNA"/>
</dbReference>
<dbReference type="InterPro" id="IPR042099">
    <property type="entry name" value="ANL_N_sf"/>
</dbReference>
<dbReference type="Proteomes" id="UP000669060">
    <property type="component" value="Unassembled WGS sequence"/>
</dbReference>
<organism evidence="2 3">
    <name type="scientific">Pseudomonas schmalbachii</name>
    <dbReference type="NCBI Taxonomy" id="2816993"/>
    <lineage>
        <taxon>Bacteria</taxon>
        <taxon>Pseudomonadati</taxon>
        <taxon>Pseudomonadota</taxon>
        <taxon>Gammaproteobacteria</taxon>
        <taxon>Pseudomonadales</taxon>
        <taxon>Pseudomonadaceae</taxon>
        <taxon>Pseudomonas</taxon>
    </lineage>
</organism>